<feature type="compositionally biased region" description="Polar residues" evidence="9">
    <location>
        <begin position="78"/>
        <end position="90"/>
    </location>
</feature>
<name>A0A8H7F921_AGABI</name>
<dbReference type="GO" id="GO:0034246">
    <property type="term" value="F:mitochondrial transcription factor activity"/>
    <property type="evidence" value="ECO:0007669"/>
    <property type="project" value="TreeGrafter"/>
</dbReference>
<evidence type="ECO:0000256" key="4">
    <source>
        <dbReference type="ARBA" id="ARBA00022691"/>
    </source>
</evidence>
<reference evidence="10 11" key="1">
    <citation type="journal article" name="Sci. Rep.">
        <title>Telomere-to-telomere assembled and centromere annotated genomes of the two main subspecies of the button mushroom Agaricus bisporus reveal especially polymorphic chromosome ends.</title>
        <authorList>
            <person name="Sonnenberg A.S.M."/>
            <person name="Sedaghat-Telgerd N."/>
            <person name="Lavrijssen B."/>
            <person name="Ohm R.A."/>
            <person name="Hendrickx P.M."/>
            <person name="Scholtmeijer K."/>
            <person name="Baars J.J.P."/>
            <person name="van Peer A."/>
        </authorList>
    </citation>
    <scope>NUCLEOTIDE SEQUENCE [LARGE SCALE GENOMIC DNA]</scope>
    <source>
        <strain evidence="10 11">H119_p4</strain>
    </source>
</reference>
<dbReference type="PROSITE" id="PS51689">
    <property type="entry name" value="SAM_RNA_A_N6_MT"/>
    <property type="match status" value="1"/>
</dbReference>
<gene>
    <name evidence="10" type="ORF">Agabi119p4_2380</name>
</gene>
<dbReference type="EC" id="2.1.1.-" evidence="8"/>
<evidence type="ECO:0000313" key="11">
    <source>
        <dbReference type="Proteomes" id="UP000629468"/>
    </source>
</evidence>
<evidence type="ECO:0000256" key="6">
    <source>
        <dbReference type="ARBA" id="ARBA00024915"/>
    </source>
</evidence>
<keyword evidence="3 7" id="KW-0808">Transferase</keyword>
<dbReference type="EMBL" id="JABXXO010000003">
    <property type="protein sequence ID" value="KAF7783004.1"/>
    <property type="molecule type" value="Genomic_DNA"/>
</dbReference>
<dbReference type="Gene3D" id="3.40.50.150">
    <property type="entry name" value="Vaccinia Virus protein VP39"/>
    <property type="match status" value="1"/>
</dbReference>
<evidence type="ECO:0000256" key="1">
    <source>
        <dbReference type="ARBA" id="ARBA00004173"/>
    </source>
</evidence>
<dbReference type="InterPro" id="IPR023165">
    <property type="entry name" value="rRNA_Ade_diMease-like_C"/>
</dbReference>
<feature type="region of interest" description="Disordered" evidence="9">
    <location>
        <begin position="71"/>
        <end position="95"/>
    </location>
</feature>
<dbReference type="OMA" id="WDYVTKH"/>
<dbReference type="GO" id="GO:0003723">
    <property type="term" value="F:RNA binding"/>
    <property type="evidence" value="ECO:0007669"/>
    <property type="project" value="UniProtKB-UniRule"/>
</dbReference>
<feature type="region of interest" description="Disordered" evidence="9">
    <location>
        <begin position="115"/>
        <end position="136"/>
    </location>
</feature>
<dbReference type="GO" id="GO:0000179">
    <property type="term" value="F:rRNA (adenine-N6,N6-)-dimethyltransferase activity"/>
    <property type="evidence" value="ECO:0007669"/>
    <property type="project" value="UniProtKB-UniRule"/>
</dbReference>
<accession>A0A8H7F921</accession>
<comment type="caution">
    <text evidence="10">The sequence shown here is derived from an EMBL/GenBank/DDBJ whole genome shotgun (WGS) entry which is preliminary data.</text>
</comment>
<keyword evidence="4 7" id="KW-0949">S-adenosyl-L-methionine</keyword>
<dbReference type="GO" id="GO:0006391">
    <property type="term" value="P:transcription initiation at mitochondrial promoter"/>
    <property type="evidence" value="ECO:0007669"/>
    <property type="project" value="TreeGrafter"/>
</dbReference>
<comment type="subcellular location">
    <subcellularLocation>
        <location evidence="1">Mitochondrion</location>
    </subcellularLocation>
</comment>
<feature type="binding site" evidence="7">
    <location>
        <position position="162"/>
    </location>
    <ligand>
        <name>S-adenosyl-L-methionine</name>
        <dbReference type="ChEBI" id="CHEBI:59789"/>
    </ligand>
</feature>
<dbReference type="InterPro" id="IPR001737">
    <property type="entry name" value="KsgA/Erm"/>
</dbReference>
<protein>
    <recommendedName>
        <fullName evidence="8">rRNA adenine N(6)-methyltransferase</fullName>
        <ecNumber evidence="8">2.1.1.-</ecNumber>
    </recommendedName>
</protein>
<comment type="function">
    <text evidence="6">Mitochondrial transcription factor that confers selective promoter recognition on the core subunit of the yeast mitochondrial RNA polymerase. Interacts with DNA in a non-specific manner.</text>
</comment>
<comment type="caution">
    <text evidence="7">Lacks conserved residue(s) required for the propagation of feature annotation.</text>
</comment>
<evidence type="ECO:0000313" key="10">
    <source>
        <dbReference type="EMBL" id="KAF7783004.1"/>
    </source>
</evidence>
<organism evidence="10 11">
    <name type="scientific">Agaricus bisporus var. burnettii</name>
    <dbReference type="NCBI Taxonomy" id="192524"/>
    <lineage>
        <taxon>Eukaryota</taxon>
        <taxon>Fungi</taxon>
        <taxon>Dikarya</taxon>
        <taxon>Basidiomycota</taxon>
        <taxon>Agaricomycotina</taxon>
        <taxon>Agaricomycetes</taxon>
        <taxon>Agaricomycetidae</taxon>
        <taxon>Agaricales</taxon>
        <taxon>Agaricineae</taxon>
        <taxon>Agaricaceae</taxon>
        <taxon>Agaricus</taxon>
    </lineage>
</organism>
<evidence type="ECO:0000256" key="3">
    <source>
        <dbReference type="ARBA" id="ARBA00022679"/>
    </source>
</evidence>
<feature type="binding site" evidence="7">
    <location>
        <position position="214"/>
    </location>
    <ligand>
        <name>S-adenosyl-L-methionine</name>
        <dbReference type="ChEBI" id="CHEBI:59789"/>
    </ligand>
</feature>
<dbReference type="Proteomes" id="UP000629468">
    <property type="component" value="Unassembled WGS sequence"/>
</dbReference>
<dbReference type="PANTHER" id="PTHR11727:SF17">
    <property type="entry name" value="DIMETHYLADENOSINE TRANSFERASE 1, MITOCHONDRIAL"/>
    <property type="match status" value="1"/>
</dbReference>
<dbReference type="Gene3D" id="1.10.8.100">
    <property type="entry name" value="Ribosomal RNA adenine dimethylase-like, domain 2"/>
    <property type="match status" value="1"/>
</dbReference>
<dbReference type="Pfam" id="PF00398">
    <property type="entry name" value="RrnaAD"/>
    <property type="match status" value="1"/>
</dbReference>
<comment type="similarity">
    <text evidence="7 8">Belongs to the class I-like SAM-binding methyltransferase superfamily. rRNA adenine N(6)-methyltransferase family.</text>
</comment>
<keyword evidence="5 7" id="KW-0694">RNA-binding</keyword>
<proteinExistence type="inferred from homology"/>
<keyword evidence="2 7" id="KW-0489">Methyltransferase</keyword>
<evidence type="ECO:0000256" key="2">
    <source>
        <dbReference type="ARBA" id="ARBA00022603"/>
    </source>
</evidence>
<evidence type="ECO:0000256" key="9">
    <source>
        <dbReference type="SAM" id="MobiDB-lite"/>
    </source>
</evidence>
<evidence type="ECO:0000256" key="7">
    <source>
        <dbReference type="PROSITE-ProRule" id="PRU01026"/>
    </source>
</evidence>
<evidence type="ECO:0000256" key="5">
    <source>
        <dbReference type="ARBA" id="ARBA00022884"/>
    </source>
</evidence>
<dbReference type="AlphaFoldDB" id="A0A8H7F921"/>
<dbReference type="InterPro" id="IPR029063">
    <property type="entry name" value="SAM-dependent_MTases_sf"/>
</dbReference>
<dbReference type="SUPFAM" id="SSF53335">
    <property type="entry name" value="S-adenosyl-L-methionine-dependent methyltransferases"/>
    <property type="match status" value="1"/>
</dbReference>
<evidence type="ECO:0000256" key="8">
    <source>
        <dbReference type="RuleBase" id="RU362106"/>
    </source>
</evidence>
<sequence length="480" mass="54128">MAFRAASLARSLTGQFSRTHRHLPLRAFSRSSIIHDNLVSDAVQTGEASPPKKRTRTKKIKVEEVKPIDDAAAGVVQTGDQNEVTPPQEESPTKAAAAPIDDLVAQAVQIDNHLAEKPIAPGRGRKKVEPEEIEEGTVELPPLSEWSRYFPSSFAVKTRASIMNQEHAKKVAEAFVPAGSKGKVIVEAFPGPGVLTRALLNLPKSRIKKIIVLEDEERYLSYLRPLEAFDPRVTVLPLSGFLWDTYEEISVKGLLSDITKEDWSIEHPRLQFISHIPSKVHGEQLVSQFFRSIPDQQWFFKFGRVPFSLIMTESLWERVSAPLGGSARCKLSVIAEATSHFDYAIDPSCLKPYKQNFHPAHMPSPPEFVAINVMPLLEQWIEKGLLDEWDYCLRRLFVQKAQPLKKCIPQLAPGALSVLNKIADTNLPLEERVARRQAPRKMTPREWRNLVNAFVEWPFKPADLSIDFNMITTKQSNRLE</sequence>
<dbReference type="GO" id="GO:0005759">
    <property type="term" value="C:mitochondrial matrix"/>
    <property type="evidence" value="ECO:0007669"/>
    <property type="project" value="TreeGrafter"/>
</dbReference>
<dbReference type="PANTHER" id="PTHR11727">
    <property type="entry name" value="DIMETHYLADENOSINE TRANSFERASE"/>
    <property type="match status" value="1"/>
</dbReference>
<keyword evidence="8" id="KW-0698">rRNA processing</keyword>